<dbReference type="SUPFAM" id="SSF52096">
    <property type="entry name" value="ClpP/crotonase"/>
    <property type="match status" value="1"/>
</dbReference>
<dbReference type="EMBL" id="FMZV01000001">
    <property type="protein sequence ID" value="SDC07560.1"/>
    <property type="molecule type" value="Genomic_DNA"/>
</dbReference>
<dbReference type="OrthoDB" id="8640486at2"/>
<dbReference type="InterPro" id="IPR001753">
    <property type="entry name" value="Enoyl-CoA_hydra/iso"/>
</dbReference>
<dbReference type="STRING" id="639004.SAMN04488239_101159"/>
<name>A0A1G6IMA3_9RHOB</name>
<dbReference type="InterPro" id="IPR029045">
    <property type="entry name" value="ClpP/crotonase-like_dom_sf"/>
</dbReference>
<dbReference type="AlphaFoldDB" id="A0A1G6IMA3"/>
<dbReference type="Gene3D" id="3.90.226.10">
    <property type="entry name" value="2-enoyl-CoA Hydratase, Chain A, domain 1"/>
    <property type="match status" value="1"/>
</dbReference>
<proteinExistence type="predicted"/>
<dbReference type="PANTHER" id="PTHR11941">
    <property type="entry name" value="ENOYL-COA HYDRATASE-RELATED"/>
    <property type="match status" value="1"/>
</dbReference>
<dbReference type="Pfam" id="PF00378">
    <property type="entry name" value="ECH_1"/>
    <property type="match status" value="1"/>
</dbReference>
<dbReference type="Proteomes" id="UP000199628">
    <property type="component" value="Unassembled WGS sequence"/>
</dbReference>
<reference evidence="2" key="1">
    <citation type="submission" date="2016-10" db="EMBL/GenBank/DDBJ databases">
        <authorList>
            <person name="Varghese N."/>
            <person name="Submissions S."/>
        </authorList>
    </citation>
    <scope>NUCLEOTIDE SEQUENCE [LARGE SCALE GENOMIC DNA]</scope>
    <source>
        <strain evidence="2">CGMCC 1.9108</strain>
    </source>
</reference>
<protein>
    <submittedName>
        <fullName evidence="1">Enoyl-CoA hydratase/carnithine racemase</fullName>
    </submittedName>
</protein>
<evidence type="ECO:0000313" key="2">
    <source>
        <dbReference type="Proteomes" id="UP000199628"/>
    </source>
</evidence>
<sequence length="246" mass="25634">MSDIQLNRHEGGIAELVLNRGPVNALSALFLLDFAGILAELAADDDVRAIVLSSSFKVFSAGLDLKEAQGFDIPAQHAIVKGLNEGFLALFACPKPTVCAVNGAAIAGGLFFVLGSDLRVVSSKARLGLAEVRVGASFPVGPMEIARATLSPDMLRRLMLTGQPIDAATAHASGIADVLDEDPRARALTEARALAQIPPGTYAMIKRQIRGMTIALIEAGIAAGGNTPEGGWFNAETRSAMQAMIG</sequence>
<dbReference type="GO" id="GO:0003824">
    <property type="term" value="F:catalytic activity"/>
    <property type="evidence" value="ECO:0007669"/>
    <property type="project" value="UniProtKB-ARBA"/>
</dbReference>
<accession>A0A1G6IMA3</accession>
<dbReference type="RefSeq" id="WP_093026807.1">
    <property type="nucleotide sequence ID" value="NZ_FMZV01000001.1"/>
</dbReference>
<dbReference type="GO" id="GO:0006635">
    <property type="term" value="P:fatty acid beta-oxidation"/>
    <property type="evidence" value="ECO:0007669"/>
    <property type="project" value="TreeGrafter"/>
</dbReference>
<gene>
    <name evidence="1" type="ORF">SAMN04488239_101159</name>
</gene>
<keyword evidence="2" id="KW-1185">Reference proteome</keyword>
<evidence type="ECO:0000313" key="1">
    <source>
        <dbReference type="EMBL" id="SDC07560.1"/>
    </source>
</evidence>
<dbReference type="CDD" id="cd06558">
    <property type="entry name" value="crotonase-like"/>
    <property type="match status" value="1"/>
</dbReference>
<dbReference type="PANTHER" id="PTHR11941:SF54">
    <property type="entry name" value="ENOYL-COA HYDRATASE, MITOCHONDRIAL"/>
    <property type="match status" value="1"/>
</dbReference>
<organism evidence="1 2">
    <name type="scientific">Ruegeria marina</name>
    <dbReference type="NCBI Taxonomy" id="639004"/>
    <lineage>
        <taxon>Bacteria</taxon>
        <taxon>Pseudomonadati</taxon>
        <taxon>Pseudomonadota</taxon>
        <taxon>Alphaproteobacteria</taxon>
        <taxon>Rhodobacterales</taxon>
        <taxon>Roseobacteraceae</taxon>
        <taxon>Ruegeria</taxon>
    </lineage>
</organism>